<dbReference type="InterPro" id="IPR001360">
    <property type="entry name" value="Glyco_hydro_1"/>
</dbReference>
<dbReference type="GO" id="GO:0016052">
    <property type="term" value="P:carbohydrate catabolic process"/>
    <property type="evidence" value="ECO:0007669"/>
    <property type="project" value="TreeGrafter"/>
</dbReference>
<feature type="non-terminal residue" evidence="5">
    <location>
        <position position="140"/>
    </location>
</feature>
<dbReference type="InterPro" id="IPR017853">
    <property type="entry name" value="GH"/>
</dbReference>
<gene>
    <name evidence="5" type="ORF">B5E75_10290</name>
</gene>
<evidence type="ECO:0000256" key="2">
    <source>
        <dbReference type="ARBA" id="ARBA00022801"/>
    </source>
</evidence>
<keyword evidence="6" id="KW-1185">Reference proteome</keyword>
<comment type="caution">
    <text evidence="5">The sequence shown here is derived from an EMBL/GenBank/DDBJ whole genome shotgun (WGS) entry which is preliminary data.</text>
</comment>
<dbReference type="GO" id="GO:0005829">
    <property type="term" value="C:cytosol"/>
    <property type="evidence" value="ECO:0007669"/>
    <property type="project" value="TreeGrafter"/>
</dbReference>
<dbReference type="GO" id="GO:0008422">
    <property type="term" value="F:beta-glucosidase activity"/>
    <property type="evidence" value="ECO:0007669"/>
    <property type="project" value="TreeGrafter"/>
</dbReference>
<dbReference type="PANTHER" id="PTHR10353:SF36">
    <property type="entry name" value="LP05116P"/>
    <property type="match status" value="1"/>
</dbReference>
<keyword evidence="2 5" id="KW-0378">Hydrolase</keyword>
<dbReference type="RefSeq" id="WP_143746960.1">
    <property type="nucleotide sequence ID" value="NZ_NFLJ01000030.1"/>
</dbReference>
<evidence type="ECO:0000256" key="3">
    <source>
        <dbReference type="ARBA" id="ARBA00023295"/>
    </source>
</evidence>
<dbReference type="OrthoDB" id="2339329at2"/>
<reference evidence="5 6" key="1">
    <citation type="journal article" date="2018" name="BMC Genomics">
        <title>Whole genome sequencing and function prediction of 133 gut anaerobes isolated from chicken caecum in pure cultures.</title>
        <authorList>
            <person name="Medvecky M."/>
            <person name="Cejkova D."/>
            <person name="Polansky O."/>
            <person name="Karasova D."/>
            <person name="Kubasova T."/>
            <person name="Cizek A."/>
            <person name="Rychlik I."/>
        </authorList>
    </citation>
    <scope>NUCLEOTIDE SEQUENCE [LARGE SCALE GENOMIC DNA]</scope>
    <source>
        <strain evidence="5 6">An13</strain>
    </source>
</reference>
<name>A0A1Y4SXF4_9FIRM</name>
<comment type="similarity">
    <text evidence="1 4">Belongs to the glycosyl hydrolase 1 family.</text>
</comment>
<organism evidence="5 6">
    <name type="scientific">Massilimicrobiota timonensis</name>
    <dbReference type="NCBI Taxonomy" id="1776392"/>
    <lineage>
        <taxon>Bacteria</taxon>
        <taxon>Bacillati</taxon>
        <taxon>Bacillota</taxon>
        <taxon>Erysipelotrichia</taxon>
        <taxon>Erysipelotrichales</taxon>
        <taxon>Erysipelotrichaceae</taxon>
        <taxon>Massilimicrobiota</taxon>
    </lineage>
</organism>
<evidence type="ECO:0000313" key="5">
    <source>
        <dbReference type="EMBL" id="OUQ33463.1"/>
    </source>
</evidence>
<evidence type="ECO:0000313" key="6">
    <source>
        <dbReference type="Proteomes" id="UP000195305"/>
    </source>
</evidence>
<dbReference type="Proteomes" id="UP000195305">
    <property type="component" value="Unassembled WGS sequence"/>
</dbReference>
<accession>A0A1Y4SXF4</accession>
<dbReference type="EMBL" id="NFLJ01000030">
    <property type="protein sequence ID" value="OUQ33463.1"/>
    <property type="molecule type" value="Genomic_DNA"/>
</dbReference>
<protein>
    <submittedName>
        <fullName evidence="5">Glycoside hydrolase</fullName>
    </submittedName>
</protein>
<sequence length="140" mass="16445">MIKLPKDFFFGAAMSGPQTEGSYNVGGRLRSYWDMYSDMEINAFHNNVGSYVGNDMYHKYESDIQLLKSMNFESFRTSMQWTRLLDQDGNINPEGAKWYHQLIDCAHENGIEIFMNMYHFDMPEYLVKRGGWQNREVVEA</sequence>
<keyword evidence="3" id="KW-0326">Glycosidase</keyword>
<evidence type="ECO:0000256" key="4">
    <source>
        <dbReference type="RuleBase" id="RU003690"/>
    </source>
</evidence>
<dbReference type="PANTHER" id="PTHR10353">
    <property type="entry name" value="GLYCOSYL HYDROLASE"/>
    <property type="match status" value="1"/>
</dbReference>
<dbReference type="AlphaFoldDB" id="A0A1Y4SXF4"/>
<proteinExistence type="inferred from homology"/>
<dbReference type="Gene3D" id="3.20.20.80">
    <property type="entry name" value="Glycosidases"/>
    <property type="match status" value="1"/>
</dbReference>
<evidence type="ECO:0000256" key="1">
    <source>
        <dbReference type="ARBA" id="ARBA00010838"/>
    </source>
</evidence>
<dbReference type="SUPFAM" id="SSF51445">
    <property type="entry name" value="(Trans)glycosidases"/>
    <property type="match status" value="1"/>
</dbReference>
<dbReference type="Pfam" id="PF00232">
    <property type="entry name" value="Glyco_hydro_1"/>
    <property type="match status" value="1"/>
</dbReference>